<dbReference type="PRINTS" id="PR00237">
    <property type="entry name" value="GPCRRHODOPSN"/>
</dbReference>
<dbReference type="PROSITE" id="PS50262">
    <property type="entry name" value="G_PROTEIN_RECEP_F1_2"/>
    <property type="match status" value="1"/>
</dbReference>
<dbReference type="EMBL" id="CP092883">
    <property type="protein sequence ID" value="UYV81905.1"/>
    <property type="molecule type" value="Genomic_DNA"/>
</dbReference>
<sequence>MFANGRCVAGMDNGSASANNTDERYEASLAQTAETVAMAFCLGIIMCATIFGNILVIMSVFTYRPLRSVQNVFLVSLAVADITVAALVMPFKVAYSVTGRWVFGLRVCEMWLTCDVLCCTASILNLCAIALDRYWAIHDPINYAQKRTLRRVLVMIALVWAISLLISVPPLVGWNDWPAEFTSETPCQLTSERYYVLYSASGSFFIPLIIMTTVYIKIFLAARRRLRVKVTAPRNGVSTLERLAAKAATEIERDEPSSSDSATRFPRQACSVRQYMEEKQRISLAKERRAARVLGIVMGVFVLCWLPFFLMYVILPFCESCQVASRMESLIVWLGYINSALNPVIYTVFNLDFRKSFARILCGPGTKTT</sequence>
<dbReference type="SUPFAM" id="SSF81321">
    <property type="entry name" value="Family A G protein-coupled receptor-like"/>
    <property type="match status" value="1"/>
</dbReference>
<feature type="transmembrane region" description="Helical" evidence="12">
    <location>
        <begin position="72"/>
        <end position="90"/>
    </location>
</feature>
<dbReference type="Gene3D" id="1.20.1070.10">
    <property type="entry name" value="Rhodopsin 7-helix transmembrane proteins"/>
    <property type="match status" value="1"/>
</dbReference>
<evidence type="ECO:0000313" key="14">
    <source>
        <dbReference type="EMBL" id="UYV81905.1"/>
    </source>
</evidence>
<comment type="subcellular location">
    <subcellularLocation>
        <location evidence="1">Cell membrane</location>
        <topology evidence="1">Multi-pass membrane protein</topology>
    </subcellularLocation>
</comment>
<dbReference type="PANTHER" id="PTHR24248:SF174">
    <property type="entry name" value="TYRAMINE_OCTOPAMINE RECEPTOR"/>
    <property type="match status" value="1"/>
</dbReference>
<dbReference type="SMART" id="SM01381">
    <property type="entry name" value="7TM_GPCR_Srsx"/>
    <property type="match status" value="1"/>
</dbReference>
<feature type="domain" description="G-protein coupled receptors family 1 profile" evidence="13">
    <location>
        <begin position="52"/>
        <end position="346"/>
    </location>
</feature>
<keyword evidence="15" id="KW-1185">Reference proteome</keyword>
<protein>
    <submittedName>
        <fullName evidence="14">Ser-2</fullName>
    </submittedName>
</protein>
<feature type="transmembrane region" description="Helical" evidence="12">
    <location>
        <begin position="36"/>
        <end position="60"/>
    </location>
</feature>
<keyword evidence="4 11" id="KW-0812">Transmembrane</keyword>
<dbReference type="Proteomes" id="UP001235939">
    <property type="component" value="Chromosome 21"/>
</dbReference>
<evidence type="ECO:0000256" key="7">
    <source>
        <dbReference type="ARBA" id="ARBA00023136"/>
    </source>
</evidence>
<keyword evidence="3" id="KW-1003">Cell membrane</keyword>
<evidence type="ECO:0000256" key="12">
    <source>
        <dbReference type="SAM" id="Phobius"/>
    </source>
</evidence>
<evidence type="ECO:0000256" key="9">
    <source>
        <dbReference type="ARBA" id="ARBA00023180"/>
    </source>
</evidence>
<keyword evidence="5 12" id="KW-1133">Transmembrane helix</keyword>
<dbReference type="InterPro" id="IPR002002">
    <property type="entry name" value="Octopmn_rcpt"/>
</dbReference>
<feature type="transmembrane region" description="Helical" evidence="12">
    <location>
        <begin position="110"/>
        <end position="131"/>
    </location>
</feature>
<gene>
    <name evidence="14" type="ORF">LAZ67_21000082</name>
</gene>
<dbReference type="PANTHER" id="PTHR24248">
    <property type="entry name" value="ADRENERGIC RECEPTOR-RELATED G-PROTEIN COUPLED RECEPTOR"/>
    <property type="match status" value="1"/>
</dbReference>
<evidence type="ECO:0000256" key="5">
    <source>
        <dbReference type="ARBA" id="ARBA00022989"/>
    </source>
</evidence>
<evidence type="ECO:0000256" key="6">
    <source>
        <dbReference type="ARBA" id="ARBA00023040"/>
    </source>
</evidence>
<evidence type="ECO:0000256" key="2">
    <source>
        <dbReference type="ARBA" id="ARBA00010663"/>
    </source>
</evidence>
<evidence type="ECO:0000313" key="15">
    <source>
        <dbReference type="Proteomes" id="UP001235939"/>
    </source>
</evidence>
<keyword evidence="7 12" id="KW-0472">Membrane</keyword>
<evidence type="ECO:0000256" key="10">
    <source>
        <dbReference type="ARBA" id="ARBA00023224"/>
    </source>
</evidence>
<feature type="transmembrane region" description="Helical" evidence="12">
    <location>
        <begin position="293"/>
        <end position="315"/>
    </location>
</feature>
<name>A0ABY6LQ98_9ARAC</name>
<dbReference type="PROSITE" id="PS00237">
    <property type="entry name" value="G_PROTEIN_RECEP_F1_1"/>
    <property type="match status" value="1"/>
</dbReference>
<evidence type="ECO:0000256" key="1">
    <source>
        <dbReference type="ARBA" id="ARBA00004651"/>
    </source>
</evidence>
<comment type="similarity">
    <text evidence="2 11">Belongs to the G-protein coupled receptor 1 family.</text>
</comment>
<evidence type="ECO:0000256" key="11">
    <source>
        <dbReference type="RuleBase" id="RU000688"/>
    </source>
</evidence>
<evidence type="ECO:0000256" key="3">
    <source>
        <dbReference type="ARBA" id="ARBA00022475"/>
    </source>
</evidence>
<feature type="transmembrane region" description="Helical" evidence="12">
    <location>
        <begin position="330"/>
        <end position="349"/>
    </location>
</feature>
<dbReference type="Pfam" id="PF00001">
    <property type="entry name" value="7tm_1"/>
    <property type="match status" value="1"/>
</dbReference>
<feature type="transmembrane region" description="Helical" evidence="12">
    <location>
        <begin position="152"/>
        <end position="174"/>
    </location>
</feature>
<proteinExistence type="inferred from homology"/>
<evidence type="ECO:0000256" key="4">
    <source>
        <dbReference type="ARBA" id="ARBA00022692"/>
    </source>
</evidence>
<dbReference type="PRINTS" id="PR00664">
    <property type="entry name" value="OCTOPAMINER"/>
</dbReference>
<dbReference type="InterPro" id="IPR000276">
    <property type="entry name" value="GPCR_Rhodpsn"/>
</dbReference>
<feature type="transmembrane region" description="Helical" evidence="12">
    <location>
        <begin position="194"/>
        <end position="220"/>
    </location>
</feature>
<evidence type="ECO:0000256" key="8">
    <source>
        <dbReference type="ARBA" id="ARBA00023170"/>
    </source>
</evidence>
<keyword evidence="6 11" id="KW-0297">G-protein coupled receptor</keyword>
<keyword evidence="9" id="KW-0325">Glycoprotein</keyword>
<keyword evidence="8 11" id="KW-0675">Receptor</keyword>
<accession>A0ABY6LQ98</accession>
<organism evidence="14 15">
    <name type="scientific">Cordylochernes scorpioides</name>
    <dbReference type="NCBI Taxonomy" id="51811"/>
    <lineage>
        <taxon>Eukaryota</taxon>
        <taxon>Metazoa</taxon>
        <taxon>Ecdysozoa</taxon>
        <taxon>Arthropoda</taxon>
        <taxon>Chelicerata</taxon>
        <taxon>Arachnida</taxon>
        <taxon>Pseudoscorpiones</taxon>
        <taxon>Cheliferoidea</taxon>
        <taxon>Chernetidae</taxon>
        <taxon>Cordylochernes</taxon>
    </lineage>
</organism>
<evidence type="ECO:0000259" key="13">
    <source>
        <dbReference type="PROSITE" id="PS50262"/>
    </source>
</evidence>
<dbReference type="CDD" id="cd15060">
    <property type="entry name" value="7tmA_tyramine_octopamine_R-like"/>
    <property type="match status" value="1"/>
</dbReference>
<keyword evidence="10 11" id="KW-0807">Transducer</keyword>
<reference evidence="14 15" key="1">
    <citation type="submission" date="2022-01" db="EMBL/GenBank/DDBJ databases">
        <title>A chromosomal length assembly of Cordylochernes scorpioides.</title>
        <authorList>
            <person name="Zeh D."/>
            <person name="Zeh J."/>
        </authorList>
    </citation>
    <scope>NUCLEOTIDE SEQUENCE [LARGE SCALE GENOMIC DNA]</scope>
    <source>
        <strain evidence="14">IN4F17</strain>
        <tissue evidence="14">Whole Body</tissue>
    </source>
</reference>
<dbReference type="InterPro" id="IPR017452">
    <property type="entry name" value="GPCR_Rhodpsn_7TM"/>
</dbReference>